<name>A0A9W9R843_PENBR</name>
<reference evidence="3" key="1">
    <citation type="submission" date="2022-12" db="EMBL/GenBank/DDBJ databases">
        <authorList>
            <person name="Petersen C."/>
        </authorList>
    </citation>
    <scope>NUCLEOTIDE SEQUENCE</scope>
    <source>
        <strain evidence="3">IBT 35673</strain>
    </source>
</reference>
<dbReference type="Gene3D" id="3.90.1200.10">
    <property type="match status" value="2"/>
</dbReference>
<dbReference type="EMBL" id="JAPZBQ010000001">
    <property type="protein sequence ID" value="KAJ5352558.1"/>
    <property type="molecule type" value="Genomic_DNA"/>
</dbReference>
<organism evidence="3 4">
    <name type="scientific">Penicillium brevicompactum</name>
    <dbReference type="NCBI Taxonomy" id="5074"/>
    <lineage>
        <taxon>Eukaryota</taxon>
        <taxon>Fungi</taxon>
        <taxon>Dikarya</taxon>
        <taxon>Ascomycota</taxon>
        <taxon>Pezizomycotina</taxon>
        <taxon>Eurotiomycetes</taxon>
        <taxon>Eurotiomycetidae</taxon>
        <taxon>Eurotiales</taxon>
        <taxon>Aspergillaceae</taxon>
        <taxon>Penicillium</taxon>
    </lineage>
</organism>
<dbReference type="PANTHER" id="PTHR21310">
    <property type="entry name" value="AMINOGLYCOSIDE PHOSPHOTRANSFERASE-RELATED-RELATED"/>
    <property type="match status" value="1"/>
</dbReference>
<dbReference type="AlphaFoldDB" id="A0A9W9R843"/>
<dbReference type="Pfam" id="PF01636">
    <property type="entry name" value="APH"/>
    <property type="match status" value="1"/>
</dbReference>
<feature type="region of interest" description="Disordered" evidence="1">
    <location>
        <begin position="99"/>
        <end position="124"/>
    </location>
</feature>
<dbReference type="PANTHER" id="PTHR21310:SF13">
    <property type="entry name" value="AMINOGLYCOSIDE PHOSPHOTRANSFERASE DOMAIN-CONTAINING PROTEIN"/>
    <property type="match status" value="1"/>
</dbReference>
<gene>
    <name evidence="3" type="ORF">N7452_001532</name>
</gene>
<evidence type="ECO:0000256" key="1">
    <source>
        <dbReference type="SAM" id="MobiDB-lite"/>
    </source>
</evidence>
<proteinExistence type="predicted"/>
<dbReference type="SUPFAM" id="SSF56112">
    <property type="entry name" value="Protein kinase-like (PK-like)"/>
    <property type="match status" value="1"/>
</dbReference>
<dbReference type="Proteomes" id="UP001147695">
    <property type="component" value="Unassembled WGS sequence"/>
</dbReference>
<feature type="domain" description="Aminoglycoside phosphotransferase" evidence="2">
    <location>
        <begin position="195"/>
        <end position="512"/>
    </location>
</feature>
<sequence>MTVMNLISCPAGGDAYSIPPPPITLTKLPHTESCHSISETDQPIDMDHELATPRQHTDTGSETSTPTDSSTMESDTETPHQSTDAEANIPTTALLVDEISPTSSPLQPSEISDETPVTTPPRNVEPDAAIEYQAHNENSTLLQSIFRKDNMPDQEGLLWEPDNFGHAQPKWTREPDIEAIKQTVQYLYPGLTVEIEFLGQGGFNKVYAATIDGKEFVMKVTLPVDPYFKTESEVATMDFVRSSTQLPIPKVFAYQSNRNNPIRFEWILMEKMPGEPFGEVWMNISREAKEKMVRQIAQAQATLFQHQFKGIGSFYQPSRSQLSIPSSGFSLTGVLGESHHSHQSLAYTTDGAFDLPDEKLSKPSLNPVDRIVSLSFFWDTRLRHNISRGPYHSSRDWLATHLGLIQNECIFKLDQLPVEDLSEDDEADKDDFERTLKLAKDLSDLLPRIFESHQNCEPSIIFHGDLSRHNILVSQSGELTAVLDWEFVQLMPLWKACDYAKFLIGPSRSDASSIPQSYTGASPDLGNRLWHREAAFFRKIFLDEITSTKEWVEVFDKSQILRDFDLAVAICGQEFMAKGIREWIQDVISGTANASSLIDKFY</sequence>
<reference evidence="3" key="2">
    <citation type="journal article" date="2023" name="IMA Fungus">
        <title>Comparative genomic study of the Penicillium genus elucidates a diverse pangenome and 15 lateral gene transfer events.</title>
        <authorList>
            <person name="Petersen C."/>
            <person name="Sorensen T."/>
            <person name="Nielsen M.R."/>
            <person name="Sondergaard T.E."/>
            <person name="Sorensen J.L."/>
            <person name="Fitzpatrick D.A."/>
            <person name="Frisvad J.C."/>
            <person name="Nielsen K.L."/>
        </authorList>
    </citation>
    <scope>NUCLEOTIDE SEQUENCE</scope>
    <source>
        <strain evidence="3">IBT 35673</strain>
    </source>
</reference>
<feature type="compositionally biased region" description="Polar residues" evidence="1">
    <location>
        <begin position="100"/>
        <end position="121"/>
    </location>
</feature>
<dbReference type="InterPro" id="IPR002575">
    <property type="entry name" value="Aminoglycoside_PTrfase"/>
</dbReference>
<dbReference type="InterPro" id="IPR051678">
    <property type="entry name" value="AGP_Transferase"/>
</dbReference>
<dbReference type="Gene3D" id="3.30.200.150">
    <property type="match status" value="1"/>
</dbReference>
<evidence type="ECO:0000313" key="4">
    <source>
        <dbReference type="Proteomes" id="UP001147695"/>
    </source>
</evidence>
<feature type="region of interest" description="Disordered" evidence="1">
    <location>
        <begin position="23"/>
        <end position="86"/>
    </location>
</feature>
<accession>A0A9W9R843</accession>
<evidence type="ECO:0000313" key="3">
    <source>
        <dbReference type="EMBL" id="KAJ5352558.1"/>
    </source>
</evidence>
<evidence type="ECO:0000259" key="2">
    <source>
        <dbReference type="Pfam" id="PF01636"/>
    </source>
</evidence>
<protein>
    <recommendedName>
        <fullName evidence="2">Aminoglycoside phosphotransferase domain-containing protein</fullName>
    </recommendedName>
</protein>
<feature type="compositionally biased region" description="Basic and acidic residues" evidence="1">
    <location>
        <begin position="45"/>
        <end position="59"/>
    </location>
</feature>
<comment type="caution">
    <text evidence="3">The sequence shown here is derived from an EMBL/GenBank/DDBJ whole genome shotgun (WGS) entry which is preliminary data.</text>
</comment>
<dbReference type="InterPro" id="IPR011009">
    <property type="entry name" value="Kinase-like_dom_sf"/>
</dbReference>
<feature type="compositionally biased region" description="Low complexity" evidence="1">
    <location>
        <begin position="60"/>
        <end position="73"/>
    </location>
</feature>